<feature type="compositionally biased region" description="Low complexity" evidence="1">
    <location>
        <begin position="31"/>
        <end position="54"/>
    </location>
</feature>
<feature type="region of interest" description="Disordered" evidence="1">
    <location>
        <begin position="22"/>
        <end position="66"/>
    </location>
</feature>
<dbReference type="STRING" id="591159.SSQG_06255"/>
<dbReference type="Proteomes" id="UP000004184">
    <property type="component" value="Unassembled WGS sequence"/>
</dbReference>
<keyword evidence="3" id="KW-1185">Reference proteome</keyword>
<dbReference type="EMBL" id="GG657757">
    <property type="protein sequence ID" value="EFL35737.1"/>
    <property type="molecule type" value="Genomic_DNA"/>
</dbReference>
<gene>
    <name evidence="2" type="ORF">SSQG_06255</name>
</gene>
<evidence type="ECO:0000313" key="3">
    <source>
        <dbReference type="Proteomes" id="UP000004184"/>
    </source>
</evidence>
<dbReference type="HOGENOM" id="CLU_2496700_0_0_11"/>
<sequence length="86" mass="8919">MGKVDEDPGEVTYEILARKVDLSTEAEAAKTGSTGPRTRSTASRTSGRSTPRAPDGGSRPQKRLAVRRRVAIIPLIRGSSGAGAGA</sequence>
<proteinExistence type="predicted"/>
<accession>D9X2Q0</accession>
<name>D9X2Q0_STRVT</name>
<protein>
    <submittedName>
        <fullName evidence="2">Predicted protein</fullName>
    </submittedName>
</protein>
<dbReference type="AlphaFoldDB" id="D9X2Q0"/>
<organism evidence="2 3">
    <name type="scientific">Streptomyces viridochromogenes (strain DSM 40736 / JCM 4977 / BCRC 1201 / Tue 494)</name>
    <dbReference type="NCBI Taxonomy" id="591159"/>
    <lineage>
        <taxon>Bacteria</taxon>
        <taxon>Bacillati</taxon>
        <taxon>Actinomycetota</taxon>
        <taxon>Actinomycetes</taxon>
        <taxon>Kitasatosporales</taxon>
        <taxon>Streptomycetaceae</taxon>
        <taxon>Streptomyces</taxon>
    </lineage>
</organism>
<evidence type="ECO:0000256" key="1">
    <source>
        <dbReference type="SAM" id="MobiDB-lite"/>
    </source>
</evidence>
<reference evidence="3" key="1">
    <citation type="submission" date="2009-02" db="EMBL/GenBank/DDBJ databases">
        <title>Annotation of Streptomyces viridochromogenes strain DSM 40736.</title>
        <authorList>
            <consortium name="The Broad Institute Genome Sequencing Platform"/>
            <consortium name="Broad Institute Microbial Sequencing Center"/>
            <person name="Fischbach M."/>
            <person name="Godfrey P."/>
            <person name="Ward D."/>
            <person name="Young S."/>
            <person name="Zeng Q."/>
            <person name="Koehrsen M."/>
            <person name="Alvarado L."/>
            <person name="Berlin A.M."/>
            <person name="Bochicchio J."/>
            <person name="Borenstein D."/>
            <person name="Chapman S.B."/>
            <person name="Chen Z."/>
            <person name="Engels R."/>
            <person name="Freedman E."/>
            <person name="Gellesch M."/>
            <person name="Goldberg J."/>
            <person name="Griggs A."/>
            <person name="Gujja S."/>
            <person name="Heilman E.R."/>
            <person name="Heiman D.I."/>
            <person name="Hepburn T.A."/>
            <person name="Howarth C."/>
            <person name="Jen D."/>
            <person name="Larson L."/>
            <person name="Lewis B."/>
            <person name="Mehta T."/>
            <person name="Park D."/>
            <person name="Pearson M."/>
            <person name="Richards J."/>
            <person name="Roberts A."/>
            <person name="Saif S."/>
            <person name="Shea T.D."/>
            <person name="Shenoy N."/>
            <person name="Sisk P."/>
            <person name="Stolte C."/>
            <person name="Sykes S.N."/>
            <person name="Thomson T."/>
            <person name="Walk T."/>
            <person name="White J."/>
            <person name="Yandava C."/>
            <person name="Straight P."/>
            <person name="Clardy J."/>
            <person name="Hung D."/>
            <person name="Kolter R."/>
            <person name="Mekalanos J."/>
            <person name="Walker S."/>
            <person name="Walsh C.T."/>
            <person name="Wieland-Brown L.C."/>
            <person name="Haas B."/>
            <person name="Nusbaum C."/>
            <person name="Birren B."/>
        </authorList>
    </citation>
    <scope>NUCLEOTIDE SEQUENCE [LARGE SCALE GENOMIC DNA]</scope>
    <source>
        <strain evidence="3">DSM 40736 / JCM 4977 / BCRC 1201 / Tue 494</strain>
    </source>
</reference>
<evidence type="ECO:0000313" key="2">
    <source>
        <dbReference type="EMBL" id="EFL35737.1"/>
    </source>
</evidence>